<dbReference type="OrthoDB" id="9780744at2"/>
<dbReference type="SUPFAM" id="SSF53474">
    <property type="entry name" value="alpha/beta-Hydrolases"/>
    <property type="match status" value="1"/>
</dbReference>
<dbReference type="InterPro" id="IPR000073">
    <property type="entry name" value="AB_hydrolase_1"/>
</dbReference>
<gene>
    <name evidence="2" type="ORF">E6B08_02295</name>
</gene>
<dbReference type="InterPro" id="IPR050228">
    <property type="entry name" value="Carboxylesterase_BioH"/>
</dbReference>
<dbReference type="Proteomes" id="UP000298551">
    <property type="component" value="Chromosome"/>
</dbReference>
<dbReference type="InterPro" id="IPR029058">
    <property type="entry name" value="AB_hydrolase_fold"/>
</dbReference>
<dbReference type="PANTHER" id="PTHR43194">
    <property type="entry name" value="HYDROLASE ALPHA/BETA FOLD FAMILY"/>
    <property type="match status" value="1"/>
</dbReference>
<proteinExistence type="predicted"/>
<evidence type="ECO:0000313" key="2">
    <source>
        <dbReference type="EMBL" id="QCI10321.1"/>
    </source>
</evidence>
<evidence type="ECO:0000313" key="3">
    <source>
        <dbReference type="Proteomes" id="UP000298551"/>
    </source>
</evidence>
<dbReference type="GO" id="GO:0016787">
    <property type="term" value="F:hydrolase activity"/>
    <property type="evidence" value="ECO:0007669"/>
    <property type="project" value="UniProtKB-KW"/>
</dbReference>
<feature type="domain" description="AB hydrolase-1" evidence="1">
    <location>
        <begin position="5"/>
        <end position="230"/>
    </location>
</feature>
<dbReference type="RefSeq" id="WP_136912602.1">
    <property type="nucleotide sequence ID" value="NZ_CP039371.1"/>
</dbReference>
<accession>A0A4D6X6M2</accession>
<organism evidence="2 3">
    <name type="scientific">Pseudomonas putida</name>
    <name type="common">Arthrobacter siderocapsulatus</name>
    <dbReference type="NCBI Taxonomy" id="303"/>
    <lineage>
        <taxon>Bacteria</taxon>
        <taxon>Pseudomonadati</taxon>
        <taxon>Pseudomonadota</taxon>
        <taxon>Gammaproteobacteria</taxon>
        <taxon>Pseudomonadales</taxon>
        <taxon>Pseudomonadaceae</taxon>
        <taxon>Pseudomonas</taxon>
    </lineage>
</organism>
<name>A0A4D6X6M2_PSEPU</name>
<dbReference type="PANTHER" id="PTHR43194:SF2">
    <property type="entry name" value="PEROXISOMAL MEMBRANE PROTEIN LPX1"/>
    <property type="match status" value="1"/>
</dbReference>
<reference evidence="3" key="1">
    <citation type="submission" date="2019-04" db="EMBL/GenBank/DDBJ databases">
        <title>Genome sequence of Pseudomonas putida 1290, an auxin catabolizing strain.</title>
        <authorList>
            <person name="Laird T.S."/>
            <person name="Leveau J.H.J."/>
        </authorList>
    </citation>
    <scope>NUCLEOTIDE SEQUENCE [LARGE SCALE GENOMIC DNA]</scope>
    <source>
        <strain evidence="3">1290</strain>
    </source>
</reference>
<sequence length="243" mass="26213">MRNRVILLPGWGLGTASLEPLAASLRAQDARLRVDLMALPELAEADVQAWVDHLDRHLPTDAWLGGWSFGGMLASELARKRGDHCCGLLTLASNPSFVARPDWPHGMAEDTFGTFLDGCRSHTQVTLKRFRTLCSDGAQQPRTLLRQLGVGVPDTDPLYLATGLQVLAQLDTRAALEAYAGPQLHLFAGSDALVPPGAAKALSELLPDVEVGLVEDSSHAFLLEYPQELATGIKSFLHESGDD</sequence>
<dbReference type="Gene3D" id="3.40.50.1820">
    <property type="entry name" value="alpha/beta hydrolase"/>
    <property type="match status" value="1"/>
</dbReference>
<protein>
    <submittedName>
        <fullName evidence="2">Alpha/beta fold hydrolase</fullName>
    </submittedName>
</protein>
<dbReference type="Pfam" id="PF12697">
    <property type="entry name" value="Abhydrolase_6"/>
    <property type="match status" value="1"/>
</dbReference>
<dbReference type="AlphaFoldDB" id="A0A4D6X6M2"/>
<evidence type="ECO:0000259" key="1">
    <source>
        <dbReference type="Pfam" id="PF12697"/>
    </source>
</evidence>
<keyword evidence="2" id="KW-0378">Hydrolase</keyword>
<dbReference type="EMBL" id="CP039371">
    <property type="protein sequence ID" value="QCI10321.1"/>
    <property type="molecule type" value="Genomic_DNA"/>
</dbReference>